<accession>A0A8S5RRM3</accession>
<protein>
    <submittedName>
        <fullName evidence="1">Uncharacterized protein</fullName>
    </submittedName>
</protein>
<name>A0A8S5RRM3_9CAUD</name>
<organism evidence="1">
    <name type="scientific">Siphoviridae sp. ctwNf2</name>
    <dbReference type="NCBI Taxonomy" id="2827597"/>
    <lineage>
        <taxon>Viruses</taxon>
        <taxon>Duplodnaviria</taxon>
        <taxon>Heunggongvirae</taxon>
        <taxon>Uroviricota</taxon>
        <taxon>Caudoviricetes</taxon>
    </lineage>
</organism>
<evidence type="ECO:0000313" key="1">
    <source>
        <dbReference type="EMBL" id="DAE91921.1"/>
    </source>
</evidence>
<proteinExistence type="predicted"/>
<sequence length="65" mass="7594">MSKNILSRPLKGAGPITTLRELNSYYNYVYCMYLNNEIDEQEYRARNKAIGEVIDEAFRKVADDE</sequence>
<dbReference type="EMBL" id="BK057791">
    <property type="protein sequence ID" value="DAE91921.1"/>
    <property type="molecule type" value="Genomic_DNA"/>
</dbReference>
<reference evidence="1" key="1">
    <citation type="journal article" date="2021" name="Proc. Natl. Acad. Sci. U.S.A.">
        <title>A Catalog of Tens of Thousands of Viruses from Human Metagenomes Reveals Hidden Associations with Chronic Diseases.</title>
        <authorList>
            <person name="Tisza M.J."/>
            <person name="Buck C.B."/>
        </authorList>
    </citation>
    <scope>NUCLEOTIDE SEQUENCE</scope>
    <source>
        <strain evidence="1">CtwNf2</strain>
    </source>
</reference>